<dbReference type="InterPro" id="IPR014054">
    <property type="entry name" value="Phage_regulatory_Rha"/>
</dbReference>
<accession>A0A1Y1Q9P2</accession>
<dbReference type="AlphaFoldDB" id="A0A1Y1Q9P2"/>
<evidence type="ECO:0000313" key="1">
    <source>
        <dbReference type="EMBL" id="OQX00462.1"/>
    </source>
</evidence>
<organism evidence="1 2">
    <name type="scientific">Thiothrix lacustris</name>
    <dbReference type="NCBI Taxonomy" id="525917"/>
    <lineage>
        <taxon>Bacteria</taxon>
        <taxon>Pseudomonadati</taxon>
        <taxon>Pseudomonadota</taxon>
        <taxon>Gammaproteobacteria</taxon>
        <taxon>Thiotrichales</taxon>
        <taxon>Thiotrichaceae</taxon>
        <taxon>Thiothrix</taxon>
    </lineage>
</organism>
<evidence type="ECO:0000313" key="2">
    <source>
        <dbReference type="Proteomes" id="UP000192491"/>
    </source>
</evidence>
<dbReference type="Proteomes" id="UP000192491">
    <property type="component" value="Unassembled WGS sequence"/>
</dbReference>
<dbReference type="Pfam" id="PF09669">
    <property type="entry name" value="Phage_pRha"/>
    <property type="match status" value="1"/>
</dbReference>
<comment type="caution">
    <text evidence="1">The sequence shown here is derived from an EMBL/GenBank/DDBJ whole genome shotgun (WGS) entry which is preliminary data.</text>
</comment>
<dbReference type="NCBIfam" id="TIGR02681">
    <property type="entry name" value="phage_pRha"/>
    <property type="match status" value="1"/>
</dbReference>
<name>A0A1Y1Q9P2_9GAMM</name>
<gene>
    <name evidence="1" type="ORF">BWK73_48365</name>
</gene>
<protein>
    <recommendedName>
        <fullName evidence="3">Rha family transcriptional regulator</fullName>
    </recommendedName>
</protein>
<proteinExistence type="predicted"/>
<evidence type="ECO:0008006" key="3">
    <source>
        <dbReference type="Google" id="ProtNLM"/>
    </source>
</evidence>
<sequence>MATTKIITTVTETVITDDQRPTITPELLVKDGQVFCTSLQVAQDFDKEHFIVLRDIDAQIEKIQAGRHAGKEASMFQADTYTITNNLGYKVSKPMYMLNRSGFMKLINGYNGQKASDTQMDYIEAFDAMEAALMGQGKPQPIPQKISAAQRREIETRISGIATHAHMAGSASYDISNALKYHLNTDSIGNIHPNDYQKALDLLTQMAKQTFDTYLPLRIELDSQWFKTLRGNTPDVRELKKEWQNRFNALLPKPYDWAALTNLLH</sequence>
<dbReference type="EMBL" id="MTEJ01000642">
    <property type="protein sequence ID" value="OQX00462.1"/>
    <property type="molecule type" value="Genomic_DNA"/>
</dbReference>
<reference evidence="1 2" key="1">
    <citation type="submission" date="2017-01" db="EMBL/GenBank/DDBJ databases">
        <title>Novel large sulfur bacteria in the metagenomes of groundwater-fed chemosynthetic microbial mats in the Lake Huron basin.</title>
        <authorList>
            <person name="Sharrar A.M."/>
            <person name="Flood B.E."/>
            <person name="Bailey J.V."/>
            <person name="Jones D.S."/>
            <person name="Biddanda B."/>
            <person name="Ruberg S.A."/>
            <person name="Marcus D.N."/>
            <person name="Dick G.J."/>
        </authorList>
    </citation>
    <scope>NUCLEOTIDE SEQUENCE [LARGE SCALE GENOMIC DNA]</scope>
    <source>
        <strain evidence="1">A8</strain>
    </source>
</reference>